<dbReference type="InterPro" id="IPR033265">
    <property type="entry name" value="GEMIN4"/>
</dbReference>
<dbReference type="PANTHER" id="PTHR15571">
    <property type="entry name" value="GEM-ASSOCIATED PROTEIN 4"/>
    <property type="match status" value="1"/>
</dbReference>
<sequence length="1141" mass="126906">MAAPFLLLRCGVWAGSEAPSPPSGPSWAGQLPRFWEPPGVASAAGAALAAARLAASGLAASGRGATWVPGRLHHKAARGAMEPGPMNICEETAVLHGGFLLAAKRYHPKALAELAKADWHHVGPPITDALKEICAGRTTSLPQPCSWKKKAVMIIWAKILLPSPGPTKVDQRWKDDAFFSVCNMIPCLNRTVLFELLKALNAPRLFVQLLLALPAGICQQELELLVEYVANETTPVDLRFFLDVWWEIMKHKEGQQDQAILTFSALVHQHLSEPLDEGCQPPKRFKGDPLSMHYSPLTTELLTVLVDGLKHIYGCIVTPRMKCYALANLVDLLSVFAVVEQESSVLPSVEYLDKITSVVILWNGDHESRYHPRGLEEKVKEAERSMSLLSVVKLSTEELFVGLRFFHNLLQGWSEELQCMLNSRQEVCYEGYRLLDSLATFGKNLVCFAEARELGKDEKQVVLELAEIIMGFLKQINPDLQGKDSDSSIMASVAMTIIEQKMERHLEMCSIFASEKAWAFSRDWVACLIKNKVLFQKPDLVLKLLETTVTFSLSSNNRESRELQVKVTKTILECYTELSLPDKNKVISGVLKSWGGQGLSLSLKVFTEGFQEELNLAFNQITRSASDQGLSKAVASVARLALLHPEATVKKVCNLAVINLGTHQFLAQILCSFPALSFQEAQEGLGRGGSLLVRCLKETVWGKLSTAKEKEQFLEFLAVLLQPSSASPLLSPSEVTQAFVLPCLKSDCAHIELSLHILNKVLGLQSGQDEHWIKTCHPFPLVLGLCKLLDSYTHYWHLLKDQPCPALETKDLVATTLAQLCEVVEQKAAPSPEVWNQSLAWLHRKVEPLDWTVGLRLKKLYGDHFKNEVPATLFEICKLSEDEWTSRPLPAYGPGSGLLAWIECCCISTALREQMLVLLAINVDNPEEVNLFSKGFLVALVQILPWCTHGEWKRLAHVIQSLLQRQVLHVPYSLEYVQYMPLLNLKPFAHPLQFSVLLLRGFQFLCSSSCSTWLLEEAWQHMVRLYCASLTDLLGAVKGALPSPCPTAEDKDLTQEASFVYIQLFCHVLHVVAMLPDNGCSEPLGVLALETVSQYDALHAIDRSLNSSLRRANEKYFLASIADSVSQQELRAALQQKLSKL</sequence>
<keyword evidence="1" id="KW-0732">Signal</keyword>
<dbReference type="GO" id="GO:0000387">
    <property type="term" value="P:spliceosomal snRNP assembly"/>
    <property type="evidence" value="ECO:0007669"/>
    <property type="project" value="Ensembl"/>
</dbReference>
<reference evidence="2" key="2">
    <citation type="submission" date="2025-09" db="UniProtKB">
        <authorList>
            <consortium name="Ensembl"/>
        </authorList>
    </citation>
    <scope>IDENTIFICATION</scope>
</reference>
<dbReference type="GO" id="GO:0043021">
    <property type="term" value="F:ribonucleoprotein complex binding"/>
    <property type="evidence" value="ECO:0007669"/>
    <property type="project" value="Ensembl"/>
</dbReference>
<name>A0A7M4F3R5_CROPO</name>
<dbReference type="Ensembl" id="ENSCPRT00005021117.1">
    <property type="protein sequence ID" value="ENSCPRP00005018043.1"/>
    <property type="gene ID" value="ENSCPRG00005012575.1"/>
</dbReference>
<dbReference type="Proteomes" id="UP000594220">
    <property type="component" value="Unplaced"/>
</dbReference>
<reference evidence="2" key="1">
    <citation type="submission" date="2025-08" db="UniProtKB">
        <authorList>
            <consortium name="Ensembl"/>
        </authorList>
    </citation>
    <scope>IDENTIFICATION</scope>
</reference>
<dbReference type="GO" id="GO:0032797">
    <property type="term" value="C:SMN complex"/>
    <property type="evidence" value="ECO:0007669"/>
    <property type="project" value="Ensembl"/>
</dbReference>
<dbReference type="GO" id="GO:0005829">
    <property type="term" value="C:cytosol"/>
    <property type="evidence" value="ECO:0007669"/>
    <property type="project" value="Ensembl"/>
</dbReference>
<evidence type="ECO:0000313" key="3">
    <source>
        <dbReference type="Proteomes" id="UP000594220"/>
    </source>
</evidence>
<gene>
    <name evidence="2" type="primary">GEMIN4</name>
</gene>
<keyword evidence="3" id="KW-1185">Reference proteome</keyword>
<dbReference type="GO" id="GO:0006364">
    <property type="term" value="P:rRNA processing"/>
    <property type="evidence" value="ECO:0007669"/>
    <property type="project" value="InterPro"/>
</dbReference>
<feature type="signal peptide" evidence="1">
    <location>
        <begin position="1"/>
        <end position="18"/>
    </location>
</feature>
<evidence type="ECO:0000313" key="2">
    <source>
        <dbReference type="Ensembl" id="ENSCPRP00005018043.1"/>
    </source>
</evidence>
<accession>A0A7M4F3R5</accession>
<protein>
    <submittedName>
        <fullName evidence="2">Gem nuclear organelle associated protein 4</fullName>
    </submittedName>
</protein>
<dbReference type="PANTHER" id="PTHR15571:SF2">
    <property type="entry name" value="GEM-ASSOCIATED PROTEIN 4"/>
    <property type="match status" value="1"/>
</dbReference>
<organism evidence="2 3">
    <name type="scientific">Crocodylus porosus</name>
    <name type="common">Saltwater crocodile</name>
    <name type="synonym">Estuarine crocodile</name>
    <dbReference type="NCBI Taxonomy" id="8502"/>
    <lineage>
        <taxon>Eukaryota</taxon>
        <taxon>Metazoa</taxon>
        <taxon>Chordata</taxon>
        <taxon>Craniata</taxon>
        <taxon>Vertebrata</taxon>
        <taxon>Euteleostomi</taxon>
        <taxon>Archelosauria</taxon>
        <taxon>Archosauria</taxon>
        <taxon>Crocodylia</taxon>
        <taxon>Longirostres</taxon>
        <taxon>Crocodylidae</taxon>
        <taxon>Crocodylus</taxon>
    </lineage>
</organism>
<dbReference type="GO" id="GO:0015030">
    <property type="term" value="C:Cajal body"/>
    <property type="evidence" value="ECO:0007669"/>
    <property type="project" value="Ensembl"/>
</dbReference>
<dbReference type="GO" id="GO:0005730">
    <property type="term" value="C:nucleolus"/>
    <property type="evidence" value="ECO:0007669"/>
    <property type="project" value="Ensembl"/>
</dbReference>
<feature type="chain" id="PRO_5029914368" evidence="1">
    <location>
        <begin position="19"/>
        <end position="1141"/>
    </location>
</feature>
<proteinExistence type="predicted"/>
<evidence type="ECO:0000256" key="1">
    <source>
        <dbReference type="SAM" id="SignalP"/>
    </source>
</evidence>
<dbReference type="AlphaFoldDB" id="A0A7M4F3R5"/>
<dbReference type="OMA" id="SCHNWLP"/>
<dbReference type="GeneTree" id="ENSGT00390000012296"/>